<feature type="region of interest" description="Disordered" evidence="1">
    <location>
        <begin position="75"/>
        <end position="115"/>
    </location>
</feature>
<accession>A0A6N2KEQ3</accession>
<proteinExistence type="predicted"/>
<dbReference type="EMBL" id="CAADRP010000269">
    <property type="protein sequence ID" value="VFU26079.1"/>
    <property type="molecule type" value="Genomic_DNA"/>
</dbReference>
<name>A0A6N2KEQ3_SALVM</name>
<dbReference type="InterPro" id="IPR052674">
    <property type="entry name" value="SelWTH-like"/>
</dbReference>
<dbReference type="AlphaFoldDB" id="A0A6N2KEQ3"/>
<dbReference type="GO" id="GO:0005794">
    <property type="term" value="C:Golgi apparatus"/>
    <property type="evidence" value="ECO:0007669"/>
    <property type="project" value="TreeGrafter"/>
</dbReference>
<evidence type="ECO:0000256" key="1">
    <source>
        <dbReference type="SAM" id="MobiDB-lite"/>
    </source>
</evidence>
<protein>
    <submittedName>
        <fullName evidence="2">Uncharacterized protein</fullName>
    </submittedName>
</protein>
<evidence type="ECO:0000313" key="2">
    <source>
        <dbReference type="EMBL" id="VFU26079.1"/>
    </source>
</evidence>
<feature type="compositionally biased region" description="Acidic residues" evidence="1">
    <location>
        <begin position="83"/>
        <end position="97"/>
    </location>
</feature>
<dbReference type="PANTHER" id="PTHR33638">
    <property type="entry name" value="SELENOPROTEIN H"/>
    <property type="match status" value="1"/>
</dbReference>
<sequence>MKTLTYTSIKVLFPYDEFIKLYNSDKPRFSPCGLLNCGNRFAIDTMQSVCLDEFGGEKAVEPASQETTIIQHIFGSLQSQEEGNTEEVKEEEPEADVDEGKATEEDAEEESPTGDAVTKTIVIEHCKQCNAFKTRAIQVQDGLLSAFPGISVLLNPEKVSGDLVQVMGHSMDLGGSTGFCDIKNRFAIAVTLNKMSFGTATRRIIQFVCSELNVPLPDEFSVLSETVPDEESSILRPMIN</sequence>
<gene>
    <name evidence="2" type="ORF">SVIM_LOCUS65743</name>
</gene>
<reference evidence="2" key="1">
    <citation type="submission" date="2019-03" db="EMBL/GenBank/DDBJ databases">
        <authorList>
            <person name="Mank J."/>
            <person name="Almeida P."/>
        </authorList>
    </citation>
    <scope>NUCLEOTIDE SEQUENCE</scope>
    <source>
        <strain evidence="2">78183</strain>
    </source>
</reference>
<organism evidence="2">
    <name type="scientific">Salix viminalis</name>
    <name type="common">Common osier</name>
    <name type="synonym">Basket willow</name>
    <dbReference type="NCBI Taxonomy" id="40686"/>
    <lineage>
        <taxon>Eukaryota</taxon>
        <taxon>Viridiplantae</taxon>
        <taxon>Streptophyta</taxon>
        <taxon>Embryophyta</taxon>
        <taxon>Tracheophyta</taxon>
        <taxon>Spermatophyta</taxon>
        <taxon>Magnoliopsida</taxon>
        <taxon>eudicotyledons</taxon>
        <taxon>Gunneridae</taxon>
        <taxon>Pentapetalae</taxon>
        <taxon>rosids</taxon>
        <taxon>fabids</taxon>
        <taxon>Malpighiales</taxon>
        <taxon>Salicaceae</taxon>
        <taxon>Saliceae</taxon>
        <taxon>Salix</taxon>
    </lineage>
</organism>
<dbReference type="PANTHER" id="PTHR33638:SF1">
    <property type="entry name" value="SELENOPROTEIN H"/>
    <property type="match status" value="1"/>
</dbReference>